<accession>A0A3L7A2K9</accession>
<feature type="compositionally biased region" description="Basic and acidic residues" evidence="1">
    <location>
        <begin position="27"/>
        <end position="37"/>
    </location>
</feature>
<feature type="compositionally biased region" description="Polar residues" evidence="1">
    <location>
        <begin position="40"/>
        <end position="65"/>
    </location>
</feature>
<sequence>MPGLVPGIHAAPPAGGLHACARPPGVDGRDKPGHDGSAKSVPSHSERWTTSTRKHSITSPARMSW</sequence>
<reference evidence="2 3" key="1">
    <citation type="submission" date="2018-10" db="EMBL/GenBank/DDBJ databases">
        <title>Xanthobacter tagetidis genome sequencing and assembly.</title>
        <authorList>
            <person name="Maclea K.S."/>
            <person name="Goen A.E."/>
            <person name="Fatima S.A."/>
        </authorList>
    </citation>
    <scope>NUCLEOTIDE SEQUENCE [LARGE SCALE GENOMIC DNA]</scope>
    <source>
        <strain evidence="2 3">ATCC 700314</strain>
    </source>
</reference>
<dbReference type="Proteomes" id="UP000269692">
    <property type="component" value="Unassembled WGS sequence"/>
</dbReference>
<protein>
    <submittedName>
        <fullName evidence="2">Uncharacterized protein</fullName>
    </submittedName>
</protein>
<evidence type="ECO:0000313" key="3">
    <source>
        <dbReference type="Proteomes" id="UP000269692"/>
    </source>
</evidence>
<dbReference type="AlphaFoldDB" id="A0A3L7A2K9"/>
<keyword evidence="3" id="KW-1185">Reference proteome</keyword>
<feature type="region of interest" description="Disordered" evidence="1">
    <location>
        <begin position="1"/>
        <end position="65"/>
    </location>
</feature>
<evidence type="ECO:0000256" key="1">
    <source>
        <dbReference type="SAM" id="MobiDB-lite"/>
    </source>
</evidence>
<name>A0A3L7A2K9_9HYPH</name>
<proteinExistence type="predicted"/>
<dbReference type="EMBL" id="RCTF01000020">
    <property type="protein sequence ID" value="RLP74250.1"/>
    <property type="molecule type" value="Genomic_DNA"/>
</dbReference>
<comment type="caution">
    <text evidence="2">The sequence shown here is derived from an EMBL/GenBank/DDBJ whole genome shotgun (WGS) entry which is preliminary data.</text>
</comment>
<gene>
    <name evidence="2" type="ORF">D9R14_19545</name>
</gene>
<organism evidence="2 3">
    <name type="scientific">Xanthobacter tagetidis</name>
    <dbReference type="NCBI Taxonomy" id="60216"/>
    <lineage>
        <taxon>Bacteria</taxon>
        <taxon>Pseudomonadati</taxon>
        <taxon>Pseudomonadota</taxon>
        <taxon>Alphaproteobacteria</taxon>
        <taxon>Hyphomicrobiales</taxon>
        <taxon>Xanthobacteraceae</taxon>
        <taxon>Xanthobacter</taxon>
    </lineage>
</organism>
<evidence type="ECO:0000313" key="2">
    <source>
        <dbReference type="EMBL" id="RLP74250.1"/>
    </source>
</evidence>